<evidence type="ECO:0000256" key="1">
    <source>
        <dbReference type="SAM" id="SignalP"/>
    </source>
</evidence>
<dbReference type="SMR" id="G0XZM1"/>
<evidence type="ECO:0000313" key="3">
    <source>
        <dbReference type="EMBL" id="ADZ99940.1"/>
    </source>
</evidence>
<gene>
    <name evidence="3" type="primary">phyA115</name>
</gene>
<dbReference type="Gene3D" id="2.120.10.30">
    <property type="entry name" value="TolB, C-terminal domain"/>
    <property type="match status" value="2"/>
</dbReference>
<keyword evidence="1" id="KW-0732">Signal</keyword>
<dbReference type="InterPro" id="IPR003431">
    <property type="entry name" value="B-propeller_Phytase"/>
</dbReference>
<reference evidence="3" key="1">
    <citation type="journal article" date="2011" name="Appl. Microbiol. Biotechnol.">
        <title>Molecular and biochemical characterization of a new alkaline beta-propeller phytase from the insect symbiotic bacterium Janthinobacterium sp. TN115.</title>
        <authorList>
            <person name="Zhang R."/>
            <person name="Yang P."/>
            <person name="Huang H."/>
            <person name="Yuan T."/>
            <person name="Shi P."/>
            <person name="Meng K."/>
            <person name="Yao B."/>
        </authorList>
    </citation>
    <scope>NUCLEOTIDE SEQUENCE</scope>
    <source>
        <strain evidence="3">TN115</strain>
    </source>
</reference>
<name>G0XZM1_9BURK</name>
<dbReference type="SUPFAM" id="SSF50956">
    <property type="entry name" value="Thermostable phytase (3-phytase)"/>
    <property type="match status" value="2"/>
</dbReference>
<dbReference type="BRENDA" id="3.1.3.8">
    <property type="organism ID" value="12731"/>
</dbReference>
<protein>
    <submittedName>
        <fullName evidence="3">Phytase</fullName>
    </submittedName>
</protein>
<feature type="chain" id="PRO_5003411505" evidence="1">
    <location>
        <begin position="29"/>
        <end position="627"/>
    </location>
</feature>
<dbReference type="PROSITE" id="PS51662">
    <property type="entry name" value="BP_PHYTASE"/>
    <property type="match status" value="2"/>
</dbReference>
<sequence>MMILNNMKKTVLCSALLAAFCISGTAQAAPVASNAIPSFTQEAEELARLPGGGWLTLDKHGLRLFNAAGQEQDRIAVRAKQLDTRIDGSKVLAVFLEADTQRPLPVSFDVQAGKLVKLAPFPVPAFSVEASCLYRDAQQLDHLFLIGKDGQAEQWVMQGEQRSLVRKLALPPHAKHCRVDDGAQRLLVSESNMGVWAYDAESEGMGKREVVALRKPYGLLDGGAGALAVLPGGVAVLDGKADKLHLFAHQDGRWTAQPAQTVALNVRKGDSQLALDKDALLLRGKNGWQARPMKWSGKAETQATVAIIAPQAQTEPMARQGDAADDPAIWLSRNPADARILGTNKKQGLLVYDLQGKQTQLLEVGRLNNVDVRQNIQLGGNKVDLAVATQRDDNSMMLFTINAGGEVAEAGRFPTGLKSIYGMCLYQPASGGVQAFINDKDGTFQQYSIGLEGNKFSATLLRSFKVATQPEGCVADDANGRLFLGEETRGVWTTSADAARPDALTMVLPVGAHLTADVEGLAIYRQPGAKPDTGYLIVSSQGDSSYVVLDAQAPYKVRGRFKVGFNLPAGIDGTSETDGLDVTSANLGGAYAQGMLVIQDGYKRLPDGPQNFKYVAWSDVAKALKLD</sequence>
<feature type="signal peptide" evidence="1">
    <location>
        <begin position="1"/>
        <end position="28"/>
    </location>
</feature>
<dbReference type="AlphaFoldDB" id="G0XZM1"/>
<organism evidence="3">
    <name type="scientific">Janthinobacterium sp. TN115</name>
    <dbReference type="NCBI Taxonomy" id="984692"/>
    <lineage>
        <taxon>Bacteria</taxon>
        <taxon>Pseudomonadati</taxon>
        <taxon>Pseudomonadota</taxon>
        <taxon>Betaproteobacteria</taxon>
        <taxon>Burkholderiales</taxon>
        <taxon>Oxalobacteraceae</taxon>
        <taxon>Janthinobacterium</taxon>
    </lineage>
</organism>
<proteinExistence type="predicted"/>
<feature type="domain" description="BPP" evidence="2">
    <location>
        <begin position="298"/>
        <end position="624"/>
    </location>
</feature>
<dbReference type="EMBL" id="HQ450030">
    <property type="protein sequence ID" value="ADZ99940.1"/>
    <property type="molecule type" value="Genomic_DNA"/>
</dbReference>
<dbReference type="InterPro" id="IPR011042">
    <property type="entry name" value="6-blade_b-propeller_TolB-like"/>
</dbReference>
<feature type="domain" description="BPP" evidence="2">
    <location>
        <begin position="12"/>
        <end position="295"/>
    </location>
</feature>
<evidence type="ECO:0000259" key="2">
    <source>
        <dbReference type="PROSITE" id="PS51662"/>
    </source>
</evidence>
<accession>G0XZM1</accession>
<dbReference type="GO" id="GO:0016158">
    <property type="term" value="F:inositol hexakisphosphate 3-phosphatase activity"/>
    <property type="evidence" value="ECO:0007669"/>
    <property type="project" value="InterPro"/>
</dbReference>
<dbReference type="Pfam" id="PF02333">
    <property type="entry name" value="Phytase"/>
    <property type="match status" value="1"/>
</dbReference>